<dbReference type="PANTHER" id="PTHR10291:SF43">
    <property type="entry name" value="DEHYDRODOLICHYL DIPHOSPHATE SYNTHASE COMPLEX SUBUNIT DHDDS"/>
    <property type="match status" value="1"/>
</dbReference>
<reference evidence="6" key="1">
    <citation type="journal article" date="2010" name="PLoS Negl. Trop. Dis.">
        <title>The genome sequence of Trypanosoma brucei gambiense, causative agent of chronic human african trypanosomiasis.</title>
        <authorList>
            <person name="Jackson A.P."/>
            <person name="Sanders M."/>
            <person name="Berry A."/>
            <person name="McQuillan J."/>
            <person name="Aslett M.A."/>
            <person name="Quail M.A."/>
            <person name="Chukualim B."/>
            <person name="Capewell P."/>
            <person name="MacLeod A."/>
            <person name="Melville S.E."/>
            <person name="Gibson W."/>
            <person name="Barry J.D."/>
            <person name="Berriman M."/>
            <person name="Hertz-Fowler C."/>
        </authorList>
    </citation>
    <scope>NUCLEOTIDE SEQUENCE [LARGE SCALE GENOMIC DNA]</scope>
    <source>
        <strain evidence="6">MHOM/CI/86/DAL972</strain>
    </source>
</reference>
<dbReference type="EC" id="2.5.1.31" evidence="5"/>
<comment type="similarity">
    <text evidence="1">Belongs to the UPP synthase family.</text>
</comment>
<feature type="transmembrane region" description="Helical" evidence="4">
    <location>
        <begin position="48"/>
        <end position="68"/>
    </location>
</feature>
<dbReference type="VEuPathDB" id="TriTrypDB:Tbg972.7.6850"/>
<dbReference type="InterPro" id="IPR036424">
    <property type="entry name" value="UPP_synth-like_sf"/>
</dbReference>
<dbReference type="GO" id="GO:0016094">
    <property type="term" value="P:polyprenol biosynthetic process"/>
    <property type="evidence" value="ECO:0007669"/>
    <property type="project" value="TreeGrafter"/>
</dbReference>
<evidence type="ECO:0000256" key="4">
    <source>
        <dbReference type="SAM" id="Phobius"/>
    </source>
</evidence>
<sequence length="419" mass="47983">MQPVLVANSEDALSWILIDSRGHGLAKSHLPIRGNVTAITEGFEVITLLFWTIFFFSCLLCLSVPLFYGTLSGVIHHCNVGFQLLSALTTSNEQHSNQKGGVKKDRFNITTAGNGDNRSGQVHQRSSRAATTPHDHNVKHLAVIMDGNRRYGQRHSVETVCVKELEDVCEFIFNEDMPLFGVEPIFKRLAFLLKRTKLDGHRVGGEKLLEFVKDCIDFNISMLTVYAFSTENWSRPALEVKVLMTLFYCYFERMRQTARKQGIFIRFISPAFEMIPSRIRRIMVDIEEETRRHVPRRIVVNVCVSYSGRDEIINACNGLLQKRNEYSPISTGDLMSQMLRSVTQADHEEEDASVLFDGGGAEPQILLRTSGEQRLSNFLLFECAYTEFLFVDKTWPEINREDLVKLLQYHDKRDKRYGK</sequence>
<evidence type="ECO:0000256" key="2">
    <source>
        <dbReference type="ARBA" id="ARBA00022679"/>
    </source>
</evidence>
<evidence type="ECO:0000313" key="5">
    <source>
        <dbReference type="EMBL" id="CBH12794.1"/>
    </source>
</evidence>
<dbReference type="RefSeq" id="XP_011775074.1">
    <property type="nucleotide sequence ID" value="XM_011776772.1"/>
</dbReference>
<dbReference type="FunFam" id="3.40.1180.10:FF:000019">
    <property type="entry name" value="Alkyl transferase"/>
    <property type="match status" value="1"/>
</dbReference>
<feature type="region of interest" description="Disordered" evidence="3">
    <location>
        <begin position="94"/>
        <end position="132"/>
    </location>
</feature>
<dbReference type="HAMAP" id="MF_01139">
    <property type="entry name" value="ISPT"/>
    <property type="match status" value="1"/>
</dbReference>
<keyword evidence="2 5" id="KW-0808">Transferase</keyword>
<dbReference type="InterPro" id="IPR001441">
    <property type="entry name" value="UPP_synth-like"/>
</dbReference>
<protein>
    <submittedName>
        <fullName evidence="5">Cis-prenyltransferase-like protein, putative</fullName>
        <ecNumber evidence="5">2.5.1.31</ecNumber>
    </submittedName>
</protein>
<dbReference type="Gene3D" id="3.40.1180.10">
    <property type="entry name" value="Decaprenyl diphosphate synthase-like"/>
    <property type="match status" value="1"/>
</dbReference>
<dbReference type="NCBIfam" id="TIGR00055">
    <property type="entry name" value="uppS"/>
    <property type="match status" value="1"/>
</dbReference>
<dbReference type="CDD" id="cd00475">
    <property type="entry name" value="Cis_IPPS"/>
    <property type="match status" value="1"/>
</dbReference>
<evidence type="ECO:0000313" key="6">
    <source>
        <dbReference type="Proteomes" id="UP000002316"/>
    </source>
</evidence>
<dbReference type="GO" id="GO:0005783">
    <property type="term" value="C:endoplasmic reticulum"/>
    <property type="evidence" value="ECO:0007669"/>
    <property type="project" value="TreeGrafter"/>
</dbReference>
<dbReference type="AlphaFoldDB" id="C9ZTQ9"/>
<proteinExistence type="inferred from homology"/>
<dbReference type="Proteomes" id="UP000002316">
    <property type="component" value="Chromosome 7"/>
</dbReference>
<organism evidence="5 6">
    <name type="scientific">Trypanosoma brucei gambiense (strain MHOM/CI/86/DAL972)</name>
    <dbReference type="NCBI Taxonomy" id="679716"/>
    <lineage>
        <taxon>Eukaryota</taxon>
        <taxon>Discoba</taxon>
        <taxon>Euglenozoa</taxon>
        <taxon>Kinetoplastea</taxon>
        <taxon>Metakinetoplastina</taxon>
        <taxon>Trypanosomatida</taxon>
        <taxon>Trypanosomatidae</taxon>
        <taxon>Trypanosoma</taxon>
    </lineage>
</organism>
<accession>C9ZTQ9</accession>
<name>C9ZTQ9_TRYB9</name>
<dbReference type="GeneID" id="23862964"/>
<keyword evidence="4" id="KW-1133">Transmembrane helix</keyword>
<keyword evidence="4" id="KW-0812">Transmembrane</keyword>
<dbReference type="Pfam" id="PF01255">
    <property type="entry name" value="Prenyltransf"/>
    <property type="match status" value="1"/>
</dbReference>
<dbReference type="GO" id="GO:0008834">
    <property type="term" value="F:ditrans,polycis-undecaprenyl-diphosphate synthase [(2E,6E)-farnesyl-diphosphate specific] activity"/>
    <property type="evidence" value="ECO:0007669"/>
    <property type="project" value="UniProtKB-EC"/>
</dbReference>
<evidence type="ECO:0000256" key="1">
    <source>
        <dbReference type="ARBA" id="ARBA00005432"/>
    </source>
</evidence>
<dbReference type="SUPFAM" id="SSF64005">
    <property type="entry name" value="Undecaprenyl diphosphate synthase"/>
    <property type="match status" value="2"/>
</dbReference>
<gene>
    <name evidence="5" type="ORF">TbgDal_VII6850</name>
</gene>
<dbReference type="OrthoDB" id="4173905at2759"/>
<dbReference type="KEGG" id="tbg:TbgDal_VII6850"/>
<dbReference type="EMBL" id="FN554970">
    <property type="protein sequence ID" value="CBH12794.1"/>
    <property type="molecule type" value="Genomic_DNA"/>
</dbReference>
<keyword evidence="4" id="KW-0472">Membrane</keyword>
<dbReference type="PANTHER" id="PTHR10291">
    <property type="entry name" value="DEHYDRODOLICHYL DIPHOSPHATE SYNTHASE FAMILY MEMBER"/>
    <property type="match status" value="1"/>
</dbReference>
<evidence type="ECO:0000256" key="3">
    <source>
        <dbReference type="SAM" id="MobiDB-lite"/>
    </source>
</evidence>
<feature type="compositionally biased region" description="Polar residues" evidence="3">
    <location>
        <begin position="108"/>
        <end position="130"/>
    </location>
</feature>